<comment type="caution">
    <text evidence="9">The sequence shown here is derived from an EMBL/GenBank/DDBJ whole genome shotgun (WGS) entry which is preliminary data.</text>
</comment>
<evidence type="ECO:0000256" key="6">
    <source>
        <dbReference type="ARBA" id="ARBA00022989"/>
    </source>
</evidence>
<evidence type="ECO:0000256" key="7">
    <source>
        <dbReference type="ARBA" id="ARBA00023136"/>
    </source>
</evidence>
<dbReference type="InterPro" id="IPR006419">
    <property type="entry name" value="NMN_transpt_PnuC"/>
</dbReference>
<evidence type="ECO:0000256" key="1">
    <source>
        <dbReference type="ARBA" id="ARBA00004651"/>
    </source>
</evidence>
<evidence type="ECO:0000256" key="8">
    <source>
        <dbReference type="SAM" id="Phobius"/>
    </source>
</evidence>
<proteinExistence type="inferred from homology"/>
<accession>A0A846H391</accession>
<feature type="transmembrane region" description="Helical" evidence="8">
    <location>
        <begin position="88"/>
        <end position="111"/>
    </location>
</feature>
<dbReference type="PANTHER" id="PTHR36122">
    <property type="entry name" value="NICOTINAMIDE RIBOSIDE TRANSPORTER PNUC"/>
    <property type="match status" value="1"/>
</dbReference>
<evidence type="ECO:0000256" key="3">
    <source>
        <dbReference type="ARBA" id="ARBA00022448"/>
    </source>
</evidence>
<keyword evidence="4" id="KW-1003">Cell membrane</keyword>
<evidence type="ECO:0000256" key="5">
    <source>
        <dbReference type="ARBA" id="ARBA00022692"/>
    </source>
</evidence>
<comment type="subcellular location">
    <subcellularLocation>
        <location evidence="1">Cell membrane</location>
        <topology evidence="1">Multi-pass membrane protein</topology>
    </subcellularLocation>
</comment>
<dbReference type="EMBL" id="JTCM02000001">
    <property type="protein sequence ID" value="NEU71084.1"/>
    <property type="molecule type" value="Genomic_DNA"/>
</dbReference>
<sequence>MSYIELLGTIFYLWSVWLISKREILTWAVGIVSVLLYMALFYQIRLYSDALEQVYYLFVSVYGWWRWSTPQPDTGKVLDVRYCPHRKFLLTAVVTIVVAIALGTVMSRVHLLLPTIFQQPASYPYLDAITTVMSFTAMGLMAQKCIESWYYWIIVDIIGIGLYYAKEVKFISLLYVILLFMAINGLISWRKAAKMRKA</sequence>
<feature type="transmembrane region" description="Helical" evidence="8">
    <location>
        <begin position="149"/>
        <end position="165"/>
    </location>
</feature>
<feature type="transmembrane region" description="Helical" evidence="8">
    <location>
        <begin position="123"/>
        <end position="142"/>
    </location>
</feature>
<dbReference type="RefSeq" id="WP_052325784.1">
    <property type="nucleotide sequence ID" value="NZ_JTCM02000001.1"/>
</dbReference>
<organism evidence="9 10">
    <name type="scientific">Hassallia byssoidea VB512170</name>
    <dbReference type="NCBI Taxonomy" id="1304833"/>
    <lineage>
        <taxon>Bacteria</taxon>
        <taxon>Bacillati</taxon>
        <taxon>Cyanobacteriota</taxon>
        <taxon>Cyanophyceae</taxon>
        <taxon>Nostocales</taxon>
        <taxon>Tolypothrichaceae</taxon>
        <taxon>Hassallia</taxon>
    </lineage>
</organism>
<keyword evidence="3" id="KW-0813">Transport</keyword>
<protein>
    <submittedName>
        <fullName evidence="9">Nicotinamide mononucleotide transporter</fullName>
    </submittedName>
</protein>
<dbReference type="PANTHER" id="PTHR36122:SF2">
    <property type="entry name" value="NICOTINAMIDE RIBOSIDE TRANSPORTER PNUC"/>
    <property type="match status" value="1"/>
</dbReference>
<keyword evidence="5 8" id="KW-0812">Transmembrane</keyword>
<feature type="transmembrane region" description="Helical" evidence="8">
    <location>
        <begin position="24"/>
        <end position="44"/>
    </location>
</feature>
<dbReference type="NCBIfam" id="TIGR01528">
    <property type="entry name" value="NMN_trans_PnuC"/>
    <property type="match status" value="1"/>
</dbReference>
<evidence type="ECO:0000256" key="2">
    <source>
        <dbReference type="ARBA" id="ARBA00006669"/>
    </source>
</evidence>
<keyword evidence="7 8" id="KW-0472">Membrane</keyword>
<dbReference type="AlphaFoldDB" id="A0A846H391"/>
<keyword evidence="10" id="KW-1185">Reference proteome</keyword>
<name>A0A846H391_9CYAN</name>
<dbReference type="Proteomes" id="UP000031549">
    <property type="component" value="Unassembled WGS sequence"/>
</dbReference>
<reference evidence="9 10" key="1">
    <citation type="journal article" date="2015" name="Genome Announc.">
        <title>Draft Genome Sequence of Cyanobacterium Hassallia byssoidea Strain VB512170, Isolated from Monuments in India.</title>
        <authorList>
            <person name="Singh D."/>
            <person name="Chandrababunaidu M.M."/>
            <person name="Panda A."/>
            <person name="Sen D."/>
            <person name="Bhattacharyya S."/>
            <person name="Adhikary S.P."/>
            <person name="Tripathy S."/>
        </authorList>
    </citation>
    <scope>NUCLEOTIDE SEQUENCE [LARGE SCALE GENOMIC DNA]</scope>
    <source>
        <strain evidence="9 10">VB512170</strain>
    </source>
</reference>
<gene>
    <name evidence="9" type="ORF">PI95_000455</name>
</gene>
<comment type="similarity">
    <text evidence="2">Belongs to the nicotinamide ribonucleoside (NR) uptake permease (TC 4.B.1) family.</text>
</comment>
<feature type="transmembrane region" description="Helical" evidence="8">
    <location>
        <begin position="171"/>
        <end position="189"/>
    </location>
</feature>
<dbReference type="Pfam" id="PF04973">
    <property type="entry name" value="NMN_transporter"/>
    <property type="match status" value="1"/>
</dbReference>
<evidence type="ECO:0000313" key="9">
    <source>
        <dbReference type="EMBL" id="NEU71084.1"/>
    </source>
</evidence>
<keyword evidence="6 8" id="KW-1133">Transmembrane helix</keyword>
<evidence type="ECO:0000256" key="4">
    <source>
        <dbReference type="ARBA" id="ARBA00022475"/>
    </source>
</evidence>
<evidence type="ECO:0000313" key="10">
    <source>
        <dbReference type="Proteomes" id="UP000031549"/>
    </source>
</evidence>
<dbReference type="GO" id="GO:0005886">
    <property type="term" value="C:plasma membrane"/>
    <property type="evidence" value="ECO:0007669"/>
    <property type="project" value="UniProtKB-SubCell"/>
</dbReference>
<dbReference type="GO" id="GO:0034257">
    <property type="term" value="F:nicotinamide riboside transmembrane transporter activity"/>
    <property type="evidence" value="ECO:0007669"/>
    <property type="project" value="InterPro"/>
</dbReference>